<accession>A0A9W8SA22</accession>
<dbReference type="Gene3D" id="3.40.50.1820">
    <property type="entry name" value="alpha/beta hydrolase"/>
    <property type="match status" value="1"/>
</dbReference>
<dbReference type="GO" id="GO:0016787">
    <property type="term" value="F:hydrolase activity"/>
    <property type="evidence" value="ECO:0007669"/>
    <property type="project" value="UniProtKB-KW"/>
</dbReference>
<dbReference type="Pfam" id="PF00135">
    <property type="entry name" value="COesterase"/>
    <property type="match status" value="1"/>
</dbReference>
<comment type="similarity">
    <text evidence="1 3">Belongs to the type-B carboxylesterase/lipase family.</text>
</comment>
<dbReference type="PROSITE" id="PS00941">
    <property type="entry name" value="CARBOXYLESTERASE_B_2"/>
    <property type="match status" value="1"/>
</dbReference>
<evidence type="ECO:0000313" key="6">
    <source>
        <dbReference type="Proteomes" id="UP001152049"/>
    </source>
</evidence>
<dbReference type="PANTHER" id="PTHR11559">
    <property type="entry name" value="CARBOXYLESTERASE"/>
    <property type="match status" value="1"/>
</dbReference>
<dbReference type="OrthoDB" id="408631at2759"/>
<dbReference type="InterPro" id="IPR019819">
    <property type="entry name" value="Carboxylesterase_B_CS"/>
</dbReference>
<evidence type="ECO:0000313" key="5">
    <source>
        <dbReference type="EMBL" id="KAJ4267331.1"/>
    </source>
</evidence>
<evidence type="ECO:0000256" key="3">
    <source>
        <dbReference type="RuleBase" id="RU361235"/>
    </source>
</evidence>
<keyword evidence="6" id="KW-1185">Reference proteome</keyword>
<dbReference type="InterPro" id="IPR002018">
    <property type="entry name" value="CarbesteraseB"/>
</dbReference>
<dbReference type="EC" id="3.1.1.-" evidence="3"/>
<comment type="caution">
    <text evidence="5">The sequence shown here is derived from an EMBL/GenBank/DDBJ whole genome shotgun (WGS) entry which is preliminary data.</text>
</comment>
<keyword evidence="2 3" id="KW-0378">Hydrolase</keyword>
<dbReference type="SUPFAM" id="SSF53474">
    <property type="entry name" value="alpha/beta-Hydrolases"/>
    <property type="match status" value="1"/>
</dbReference>
<dbReference type="InterPro" id="IPR019826">
    <property type="entry name" value="Carboxylesterase_B_AS"/>
</dbReference>
<dbReference type="InterPro" id="IPR029058">
    <property type="entry name" value="AB_hydrolase_fold"/>
</dbReference>
<evidence type="ECO:0000256" key="1">
    <source>
        <dbReference type="ARBA" id="ARBA00005964"/>
    </source>
</evidence>
<evidence type="ECO:0000256" key="2">
    <source>
        <dbReference type="ARBA" id="ARBA00022801"/>
    </source>
</evidence>
<name>A0A9W8SA22_9HYPO</name>
<dbReference type="InterPro" id="IPR050309">
    <property type="entry name" value="Type-B_Carboxylest/Lipase"/>
</dbReference>
<organism evidence="5 6">
    <name type="scientific">Fusarium torreyae</name>
    <dbReference type="NCBI Taxonomy" id="1237075"/>
    <lineage>
        <taxon>Eukaryota</taxon>
        <taxon>Fungi</taxon>
        <taxon>Dikarya</taxon>
        <taxon>Ascomycota</taxon>
        <taxon>Pezizomycotina</taxon>
        <taxon>Sordariomycetes</taxon>
        <taxon>Hypocreomycetidae</taxon>
        <taxon>Hypocreales</taxon>
        <taxon>Nectriaceae</taxon>
        <taxon>Fusarium</taxon>
    </lineage>
</organism>
<proteinExistence type="inferred from homology"/>
<protein>
    <recommendedName>
        <fullName evidence="3">Carboxylic ester hydrolase</fullName>
        <ecNumber evidence="3">3.1.1.-</ecNumber>
    </recommendedName>
</protein>
<gene>
    <name evidence="5" type="ORF">NW762_003435</name>
</gene>
<sequence length="597" mass="64958">MRLTNSLPFIEAGRALLGHPQAVLSPADATASAPTVTVKNGTYEGVYSAQYDQDYFLGMRYAQPPERFSVARGLNTSWDGVHRVTEYPVHCHGYGEGWGQHKHVQSEDCLYLNLVRPAGINDTSGLPVAAWIHGGGLFMGGASSPLYNLSFIVEQSVALGTPAIGVSFNYRLSALGFLTGKEALREGATNLGFHDQRLALRWINENIASFGGDPGKVTIFGESSGAESVAAQVFAYNGRDDGLFRAAIGESGFGGPLDRFPGGLNATRRMQTAYNALVGNVTSCSNLVGSKKSLECLRKAPFKEINHALRVSNVRPWPPVLDGDFIADYPTNQITNGHFPKIPILIGTNTDEGTFFGTGKRPEGAGIDTDDEMRENIATIFGPQAEKYTGKSADELVDELMELYPNDQRVGIPSLETWPHIIVPGDEYAKELGAQYRRAGALFGDHAMHFQRRRANKAWAKQGLPSYAYRFNISTNGQPPHVGVTHFQEVAFVFYNTNGDGYDVNPFGGDGTYPADAKAMAKTITTGWINFFNTLDPNGKEGSRLFSGKEWPVYDLSDGPDGKGVVFSINGTHIEVDDWRSGGMNWFADHSLTVFGN</sequence>
<evidence type="ECO:0000259" key="4">
    <source>
        <dbReference type="Pfam" id="PF00135"/>
    </source>
</evidence>
<reference evidence="5" key="1">
    <citation type="submission" date="2022-09" db="EMBL/GenBank/DDBJ databases">
        <title>Fusarium specimens isolated from Avocado Roots.</title>
        <authorList>
            <person name="Stajich J."/>
            <person name="Roper C."/>
            <person name="Heimlech-Rivalta G."/>
        </authorList>
    </citation>
    <scope>NUCLEOTIDE SEQUENCE</scope>
    <source>
        <strain evidence="5">CF00136</strain>
    </source>
</reference>
<dbReference type="PROSITE" id="PS00122">
    <property type="entry name" value="CARBOXYLESTERASE_B_1"/>
    <property type="match status" value="1"/>
</dbReference>
<feature type="domain" description="Carboxylesterase type B" evidence="4">
    <location>
        <begin position="33"/>
        <end position="554"/>
    </location>
</feature>
<dbReference type="AlphaFoldDB" id="A0A9W8SA22"/>
<dbReference type="Proteomes" id="UP001152049">
    <property type="component" value="Unassembled WGS sequence"/>
</dbReference>
<dbReference type="EMBL" id="JAOQAZ010000004">
    <property type="protein sequence ID" value="KAJ4267331.1"/>
    <property type="molecule type" value="Genomic_DNA"/>
</dbReference>